<feature type="domain" description="Carbohydrate kinase PfkB" evidence="8">
    <location>
        <begin position="23"/>
        <end position="287"/>
    </location>
</feature>
<dbReference type="Gene3D" id="3.40.1190.20">
    <property type="match status" value="1"/>
</dbReference>
<dbReference type="InterPro" id="IPR029056">
    <property type="entry name" value="Ribokinase-like"/>
</dbReference>
<protein>
    <submittedName>
        <fullName evidence="9">1-phosphofructokinase family hexose kinase</fullName>
    </submittedName>
</protein>
<keyword evidence="4" id="KW-0418">Kinase</keyword>
<name>A0ABV8LR41_9ACTN</name>
<reference evidence="10" key="1">
    <citation type="journal article" date="2019" name="Int. J. Syst. Evol. Microbiol.">
        <title>The Global Catalogue of Microorganisms (GCM) 10K type strain sequencing project: providing services to taxonomists for standard genome sequencing and annotation.</title>
        <authorList>
            <consortium name="The Broad Institute Genomics Platform"/>
            <consortium name="The Broad Institute Genome Sequencing Center for Infectious Disease"/>
            <person name="Wu L."/>
            <person name="Ma J."/>
        </authorList>
    </citation>
    <scope>NUCLEOTIDE SEQUENCE [LARGE SCALE GENOMIC DNA]</scope>
    <source>
        <strain evidence="10">CGMCC 4.7289</strain>
    </source>
</reference>
<sequence length="332" mass="35016">MVFAPAPQLTVTVERPGRGGSDEIHLHAGGQGVWQARMIASLGAQVVFCTALGGEAGRVLANLIEVEGIETRVVETQSRSGAYVHDRRGGQRQEVAVMPGESLGRHEQDELYGLTLTEGLRSRVSVLSGMAETQVLPPDVYRRLAGDLRRNGGTVVADLSGAYLDAVLEGGLTLAKVSHEELVRDGRASTERTVDLIAAMRRLRDRGATAVVATRAEKPALALLPDPEDAIVEVRMPELEPADHHGAGDSMTAGIATVLAQGGDLPAAVRLGAAAGALNVTRHGLGTGRADAVERLVERVSLRAYDGEPMPPMDGHATPDELAHRMQLGGPQ</sequence>
<evidence type="ECO:0000256" key="7">
    <source>
        <dbReference type="SAM" id="MobiDB-lite"/>
    </source>
</evidence>
<dbReference type="Pfam" id="PF00294">
    <property type="entry name" value="PfkB"/>
    <property type="match status" value="1"/>
</dbReference>
<dbReference type="EMBL" id="JBHSAY010000009">
    <property type="protein sequence ID" value="MFC4132863.1"/>
    <property type="molecule type" value="Genomic_DNA"/>
</dbReference>
<evidence type="ECO:0000313" key="9">
    <source>
        <dbReference type="EMBL" id="MFC4132863.1"/>
    </source>
</evidence>
<organism evidence="9 10">
    <name type="scientific">Hamadaea flava</name>
    <dbReference type="NCBI Taxonomy" id="1742688"/>
    <lineage>
        <taxon>Bacteria</taxon>
        <taxon>Bacillati</taxon>
        <taxon>Actinomycetota</taxon>
        <taxon>Actinomycetes</taxon>
        <taxon>Micromonosporales</taxon>
        <taxon>Micromonosporaceae</taxon>
        <taxon>Hamadaea</taxon>
    </lineage>
</organism>
<dbReference type="SUPFAM" id="SSF53613">
    <property type="entry name" value="Ribokinase-like"/>
    <property type="match status" value="1"/>
</dbReference>
<evidence type="ECO:0000256" key="3">
    <source>
        <dbReference type="ARBA" id="ARBA00022741"/>
    </source>
</evidence>
<keyword evidence="10" id="KW-1185">Reference proteome</keyword>
<evidence type="ECO:0000256" key="2">
    <source>
        <dbReference type="ARBA" id="ARBA00022679"/>
    </source>
</evidence>
<keyword evidence="3" id="KW-0547">Nucleotide-binding</keyword>
<evidence type="ECO:0000256" key="5">
    <source>
        <dbReference type="ARBA" id="ARBA00022840"/>
    </source>
</evidence>
<keyword evidence="2 6" id="KW-0808">Transferase</keyword>
<accession>A0ABV8LR41</accession>
<dbReference type="Proteomes" id="UP001595816">
    <property type="component" value="Unassembled WGS sequence"/>
</dbReference>
<dbReference type="PIRSF" id="PIRSF000535">
    <property type="entry name" value="1PFK/6PFK/LacC"/>
    <property type="match status" value="1"/>
</dbReference>
<proteinExistence type="inferred from homology"/>
<evidence type="ECO:0000313" key="10">
    <source>
        <dbReference type="Proteomes" id="UP001595816"/>
    </source>
</evidence>
<dbReference type="InterPro" id="IPR017583">
    <property type="entry name" value="Tagatose/fructose_Pkinase"/>
</dbReference>
<gene>
    <name evidence="9" type="ORF">ACFOZ4_19820</name>
</gene>
<evidence type="ECO:0000256" key="6">
    <source>
        <dbReference type="PIRNR" id="PIRNR000535"/>
    </source>
</evidence>
<dbReference type="InterPro" id="IPR011611">
    <property type="entry name" value="PfkB_dom"/>
</dbReference>
<dbReference type="PANTHER" id="PTHR46566">
    <property type="entry name" value="1-PHOSPHOFRUCTOKINASE-RELATED"/>
    <property type="match status" value="1"/>
</dbReference>
<dbReference type="RefSeq" id="WP_253763565.1">
    <property type="nucleotide sequence ID" value="NZ_JAMZDZ010000001.1"/>
</dbReference>
<dbReference type="PANTHER" id="PTHR46566:SF2">
    <property type="entry name" value="ATP-DEPENDENT 6-PHOSPHOFRUCTOKINASE ISOZYME 2"/>
    <property type="match status" value="1"/>
</dbReference>
<keyword evidence="5" id="KW-0067">ATP-binding</keyword>
<evidence type="ECO:0000259" key="8">
    <source>
        <dbReference type="Pfam" id="PF00294"/>
    </source>
</evidence>
<comment type="caution">
    <text evidence="9">The sequence shown here is derived from an EMBL/GenBank/DDBJ whole genome shotgun (WGS) entry which is preliminary data.</text>
</comment>
<comment type="similarity">
    <text evidence="1">Belongs to the carbohydrate kinase PfkB family.</text>
</comment>
<feature type="region of interest" description="Disordered" evidence="7">
    <location>
        <begin position="305"/>
        <end position="332"/>
    </location>
</feature>
<evidence type="ECO:0000256" key="1">
    <source>
        <dbReference type="ARBA" id="ARBA00010688"/>
    </source>
</evidence>
<evidence type="ECO:0000256" key="4">
    <source>
        <dbReference type="ARBA" id="ARBA00022777"/>
    </source>
</evidence>